<dbReference type="Gene3D" id="3.40.640.10">
    <property type="entry name" value="Type I PLP-dependent aspartate aminotransferase-like (Major domain)"/>
    <property type="match status" value="1"/>
</dbReference>
<evidence type="ECO:0000256" key="2">
    <source>
        <dbReference type="RuleBase" id="RU004508"/>
    </source>
</evidence>
<dbReference type="Proteomes" id="UP000251692">
    <property type="component" value="Unassembled WGS sequence"/>
</dbReference>
<dbReference type="PANTHER" id="PTHR30244:SF34">
    <property type="entry name" value="DTDP-4-AMINO-4,6-DIDEOXYGALACTOSE TRANSAMINASE"/>
    <property type="match status" value="1"/>
</dbReference>
<reference evidence="3 4" key="2">
    <citation type="submission" date="2018-07" db="EMBL/GenBank/DDBJ databases">
        <title>Pontibacter sp. 2b14 genomic sequence and assembly.</title>
        <authorList>
            <person name="Du Z.-J."/>
        </authorList>
    </citation>
    <scope>NUCLEOTIDE SEQUENCE [LARGE SCALE GENOMIC DNA]</scope>
    <source>
        <strain evidence="3 4">2b14</strain>
    </source>
</reference>
<organism evidence="3 4">
    <name type="scientific">Pontibacter arcticus</name>
    <dbReference type="NCBI Taxonomy" id="2080288"/>
    <lineage>
        <taxon>Bacteria</taxon>
        <taxon>Pseudomonadati</taxon>
        <taxon>Bacteroidota</taxon>
        <taxon>Cytophagia</taxon>
        <taxon>Cytophagales</taxon>
        <taxon>Hymenobacteraceae</taxon>
        <taxon>Pontibacter</taxon>
    </lineage>
</organism>
<dbReference type="InterPro" id="IPR015421">
    <property type="entry name" value="PyrdxlP-dep_Trfase_major"/>
</dbReference>
<dbReference type="AlphaFoldDB" id="A0A364RHA6"/>
<keyword evidence="4" id="KW-1185">Reference proteome</keyword>
<dbReference type="PIRSF" id="PIRSF000390">
    <property type="entry name" value="PLP_StrS"/>
    <property type="match status" value="1"/>
</dbReference>
<name>A0A364RHA6_9BACT</name>
<gene>
    <name evidence="3" type="ORF">DP923_00400</name>
</gene>
<dbReference type="GO" id="GO:0030170">
    <property type="term" value="F:pyridoxal phosphate binding"/>
    <property type="evidence" value="ECO:0007669"/>
    <property type="project" value="TreeGrafter"/>
</dbReference>
<protein>
    <submittedName>
        <fullName evidence="3">Pyridoxal phosphate-dependent aminotransferase</fullName>
    </submittedName>
</protein>
<keyword evidence="3" id="KW-0032">Aminotransferase</keyword>
<evidence type="ECO:0000313" key="4">
    <source>
        <dbReference type="Proteomes" id="UP000251692"/>
    </source>
</evidence>
<dbReference type="OrthoDB" id="9810913at2"/>
<dbReference type="CDD" id="cd00616">
    <property type="entry name" value="AHBA_syn"/>
    <property type="match status" value="1"/>
</dbReference>
<dbReference type="InterPro" id="IPR000653">
    <property type="entry name" value="DegT/StrS_aminotransferase"/>
</dbReference>
<dbReference type="InterPro" id="IPR015424">
    <property type="entry name" value="PyrdxlP-dep_Trfase"/>
</dbReference>
<dbReference type="RefSeq" id="WP_112303602.1">
    <property type="nucleotide sequence ID" value="NZ_QMDV01000001.1"/>
</dbReference>
<evidence type="ECO:0000256" key="1">
    <source>
        <dbReference type="ARBA" id="ARBA00037999"/>
    </source>
</evidence>
<accession>A0A364RHA6</accession>
<dbReference type="GO" id="GO:0000271">
    <property type="term" value="P:polysaccharide biosynthetic process"/>
    <property type="evidence" value="ECO:0007669"/>
    <property type="project" value="TreeGrafter"/>
</dbReference>
<dbReference type="PANTHER" id="PTHR30244">
    <property type="entry name" value="TRANSAMINASE"/>
    <property type="match status" value="1"/>
</dbReference>
<sequence>MNYKPGRIFLSVPHMGGHEKNYVLKALEDNWVGTAGPNLAGFEHDVCQHTNARFAVALNSGTAAIHLALQVAGVKAGDEVICSTFTSIASANPILYLGATPVFVDSETETWNMHPEALQQALTARAQAGKMPTCILVVHVYGMPAKMNEILAIAEEFNIPVVEDAAEALGSRYTGHQVGTLGKAGAFSFSGNNIVSTSGGGALVTEDEALAKEALSLATNATGLASETDHHTIGFNYRMSNVSAGIGRGQMEVLEQRIKQRREIYSYYKEQLQTIEGIEFLPEPKVCFSNRWLSTVLLPEQFSPESIKHALEAENIETSLLWKPLHQQTLFKDALYFGDHLSSQLYKRGLCLPSSSNLTEEEQQKVIKTLQKLLIS</sequence>
<dbReference type="SUPFAM" id="SSF53383">
    <property type="entry name" value="PLP-dependent transferases"/>
    <property type="match status" value="1"/>
</dbReference>
<dbReference type="EMBL" id="QMDV01000001">
    <property type="protein sequence ID" value="RAU83576.1"/>
    <property type="molecule type" value="Genomic_DNA"/>
</dbReference>
<comment type="caution">
    <text evidence="3">The sequence shown here is derived from an EMBL/GenBank/DDBJ whole genome shotgun (WGS) entry which is preliminary data.</text>
</comment>
<proteinExistence type="inferred from homology"/>
<dbReference type="Gene3D" id="3.90.1150.10">
    <property type="entry name" value="Aspartate Aminotransferase, domain 1"/>
    <property type="match status" value="1"/>
</dbReference>
<dbReference type="InterPro" id="IPR015422">
    <property type="entry name" value="PyrdxlP-dep_Trfase_small"/>
</dbReference>
<keyword evidence="2" id="KW-0663">Pyridoxal phosphate</keyword>
<reference evidence="3 4" key="1">
    <citation type="submission" date="2018-06" db="EMBL/GenBank/DDBJ databases">
        <authorList>
            <person name="Liu Z.-W."/>
        </authorList>
    </citation>
    <scope>NUCLEOTIDE SEQUENCE [LARGE SCALE GENOMIC DNA]</scope>
    <source>
        <strain evidence="3 4">2b14</strain>
    </source>
</reference>
<dbReference type="Pfam" id="PF01041">
    <property type="entry name" value="DegT_DnrJ_EryC1"/>
    <property type="match status" value="1"/>
</dbReference>
<evidence type="ECO:0000313" key="3">
    <source>
        <dbReference type="EMBL" id="RAU83576.1"/>
    </source>
</evidence>
<dbReference type="GO" id="GO:0008483">
    <property type="term" value="F:transaminase activity"/>
    <property type="evidence" value="ECO:0007669"/>
    <property type="project" value="UniProtKB-KW"/>
</dbReference>
<comment type="similarity">
    <text evidence="1 2">Belongs to the DegT/DnrJ/EryC1 family.</text>
</comment>
<keyword evidence="3" id="KW-0808">Transferase</keyword>